<evidence type="ECO:0000256" key="1">
    <source>
        <dbReference type="SAM" id="MobiDB-lite"/>
    </source>
</evidence>
<gene>
    <name evidence="3" type="ORF">F3Y22_tig00110195pilonHSYRG00023</name>
</gene>
<evidence type="ECO:0000313" key="4">
    <source>
        <dbReference type="Proteomes" id="UP000436088"/>
    </source>
</evidence>
<organism evidence="3 4">
    <name type="scientific">Hibiscus syriacus</name>
    <name type="common">Rose of Sharon</name>
    <dbReference type="NCBI Taxonomy" id="106335"/>
    <lineage>
        <taxon>Eukaryota</taxon>
        <taxon>Viridiplantae</taxon>
        <taxon>Streptophyta</taxon>
        <taxon>Embryophyta</taxon>
        <taxon>Tracheophyta</taxon>
        <taxon>Spermatophyta</taxon>
        <taxon>Magnoliopsida</taxon>
        <taxon>eudicotyledons</taxon>
        <taxon>Gunneridae</taxon>
        <taxon>Pentapetalae</taxon>
        <taxon>rosids</taxon>
        <taxon>malvids</taxon>
        <taxon>Malvales</taxon>
        <taxon>Malvaceae</taxon>
        <taxon>Malvoideae</taxon>
        <taxon>Hibiscus</taxon>
    </lineage>
</organism>
<dbReference type="InterPro" id="IPR058921">
    <property type="entry name" value="PAP/OAS1-rel"/>
</dbReference>
<dbReference type="Pfam" id="PF26180">
    <property type="entry name" value="PAP-OAS1"/>
    <property type="match status" value="1"/>
</dbReference>
<feature type="domain" description="PAP/OAS1 substrate-binding-related" evidence="2">
    <location>
        <begin position="9"/>
        <end position="36"/>
    </location>
</feature>
<dbReference type="Proteomes" id="UP000436088">
    <property type="component" value="Unassembled WGS sequence"/>
</dbReference>
<dbReference type="AlphaFoldDB" id="A0A6A3BEF7"/>
<comment type="caution">
    <text evidence="3">The sequence shown here is derived from an EMBL/GenBank/DDBJ whole genome shotgun (WGS) entry which is preliminary data.</text>
</comment>
<dbReference type="InterPro" id="IPR058920">
    <property type="entry name" value="PAP-OAS1-bd-rel"/>
</dbReference>
<feature type="region of interest" description="Disordered" evidence="1">
    <location>
        <begin position="216"/>
        <end position="235"/>
    </location>
</feature>
<evidence type="ECO:0000259" key="2">
    <source>
        <dbReference type="Pfam" id="PF26180"/>
    </source>
</evidence>
<dbReference type="PANTHER" id="PTHR45979">
    <property type="entry name" value="PAP/OAS1 SUBSTRATE-BINDING DOMAIN SUPERFAMILY"/>
    <property type="match status" value="1"/>
</dbReference>
<name>A0A6A3BEF7_HIBSY</name>
<dbReference type="EMBL" id="VEPZ02000870">
    <property type="protein sequence ID" value="KAE8714447.1"/>
    <property type="molecule type" value="Genomic_DNA"/>
</dbReference>
<sequence length="453" mass="50572">MGFWVDRLIGKNHLFKRSIILIKAWCYYESRIWGSSWLDFYIWFGNIGALHFPSISLILDGPLAFEWSDPFISLPDIVVETPENGGGDLLLSNDFLRECVDMELLPNKKCFHLWGSEARADSFPARRKHGDELLKFSLTLDRHGNGQWPDVQDPAPLSIFRGFGATSPVSVTCLGGKQILVDPLVSRKVLQILCVSARHAPHLYFCNSSLDNGEMRNGNLEHKQPENSGSTEKNASCGILPAGLEEMGANVHSYHNVNQLAASQGVQSPCRKSRSFELMSDLCGDYDANIRSLSYGQWCYDYSSSALFLQSSPLVSQLQSKNSWDVVRKSVQFRRNAISPMNANGEGTQLARSPRNNGHAITPRGKCTQRSRELAQIQTVNQGVGKSGVLELRHSAAEKALSHNANGSLHQPDRLIELGQLGLYLWYQPPQKVESRITRVLLMLKTRVPVSHN</sequence>
<proteinExistence type="predicted"/>
<reference evidence="3" key="1">
    <citation type="submission" date="2019-09" db="EMBL/GenBank/DDBJ databases">
        <title>Draft genome information of white flower Hibiscus syriacus.</title>
        <authorList>
            <person name="Kim Y.-M."/>
        </authorList>
    </citation>
    <scope>NUCLEOTIDE SEQUENCE [LARGE SCALE GENOMIC DNA]</scope>
    <source>
        <strain evidence="3">YM2019G1</strain>
    </source>
</reference>
<protein>
    <recommendedName>
        <fullName evidence="2">PAP/OAS1 substrate-binding-related domain-containing protein</fullName>
    </recommendedName>
</protein>
<accession>A0A6A3BEF7</accession>
<dbReference type="PANTHER" id="PTHR45979:SF30">
    <property type="entry name" value="NUCLEOTIDYLTRANSFERASE"/>
    <property type="match status" value="1"/>
</dbReference>
<keyword evidence="4" id="KW-1185">Reference proteome</keyword>
<feature type="region of interest" description="Disordered" evidence="1">
    <location>
        <begin position="342"/>
        <end position="364"/>
    </location>
</feature>
<evidence type="ECO:0000313" key="3">
    <source>
        <dbReference type="EMBL" id="KAE8714447.1"/>
    </source>
</evidence>
<feature type="compositionally biased region" description="Polar residues" evidence="1">
    <location>
        <begin position="342"/>
        <end position="356"/>
    </location>
</feature>